<reference evidence="3" key="1">
    <citation type="submission" date="2016-11" db="EMBL/GenBank/DDBJ databases">
        <authorList>
            <person name="Guldener U."/>
        </authorList>
    </citation>
    <scope>NUCLEOTIDE SEQUENCE [LARGE SCALE GENOMIC DNA]</scope>
</reference>
<dbReference type="AlphaFoldDB" id="A0A1L0AVB5"/>
<dbReference type="SUPFAM" id="SSF53098">
    <property type="entry name" value="Ribonuclease H-like"/>
    <property type="match status" value="1"/>
</dbReference>
<protein>
    <recommendedName>
        <fullName evidence="1">Gfd2/YDR514C-like C-terminal domain-containing protein</fullName>
    </recommendedName>
</protein>
<dbReference type="InterPro" id="IPR036397">
    <property type="entry name" value="RNaseH_sf"/>
</dbReference>
<dbReference type="Gene3D" id="3.30.420.10">
    <property type="entry name" value="Ribonuclease H-like superfamily/Ribonuclease H"/>
    <property type="match status" value="1"/>
</dbReference>
<dbReference type="Pfam" id="PF21762">
    <property type="entry name" value="DEDDh_C"/>
    <property type="match status" value="1"/>
</dbReference>
<dbReference type="InterPro" id="IPR012337">
    <property type="entry name" value="RNaseH-like_sf"/>
</dbReference>
<accession>A0A1L0AVB5</accession>
<sequence length="457" mass="53796">MINRQSFERRYSTNENSLFKENVKGSIRKQNISDLYSLPIQNLLKLDHEFKKKSNTTSNPDYAKIMSKSNQSVLDRVVYDDNFKMNILKRINRYVKTADLINLQKQKVLMNYMEEHHPDSLANKGCISLKHTEIEMLNPDEKMIYELSERSINKHNNHTGDNLKKYITSTNLHDTIYISIDLEEYEFTHNITEIGITIYDPRENGSYFMNGDYYTSQMPTFRKYHVIIEEEINSRNSVHILCKKPESLFNETYILKKREANKFLQSIWDRYFNNENIAKGGFKCALVGQSVGGDIKHLTKQFKIKSRCEFDYDLTLKKVLGNESKRILVYDTEKISMNLLFSAVSVKKQLRFLNIPHGSLHNALNDSYFTLISFLTMTNIESRINLKLDDPIELLKRYTLLTMIRVHPEKVLPAEVLYNIEERKNNKKKNKKLVKNTEQLEFGIPLRTTDYSDLFHF</sequence>
<evidence type="ECO:0000313" key="2">
    <source>
        <dbReference type="EMBL" id="SGZ38394.1"/>
    </source>
</evidence>
<dbReference type="InterPro" id="IPR040151">
    <property type="entry name" value="Gfd2/YDR514C-like"/>
</dbReference>
<gene>
    <name evidence="2" type="ORF">HGUI_00594</name>
</gene>
<evidence type="ECO:0000259" key="1">
    <source>
        <dbReference type="Pfam" id="PF21762"/>
    </source>
</evidence>
<dbReference type="Proteomes" id="UP000183365">
    <property type="component" value="Unassembled WGS sequence"/>
</dbReference>
<dbReference type="PANTHER" id="PTHR28083">
    <property type="entry name" value="GOOD FOR FULL DBP5 ACTIVITY PROTEIN 2"/>
    <property type="match status" value="1"/>
</dbReference>
<feature type="domain" description="Gfd2/YDR514C-like C-terminal" evidence="1">
    <location>
        <begin position="176"/>
        <end position="377"/>
    </location>
</feature>
<dbReference type="EMBL" id="FQNF01000007">
    <property type="protein sequence ID" value="SGZ38394.1"/>
    <property type="molecule type" value="Genomic_DNA"/>
</dbReference>
<dbReference type="OrthoDB" id="5953249at2759"/>
<dbReference type="GO" id="GO:0005634">
    <property type="term" value="C:nucleus"/>
    <property type="evidence" value="ECO:0007669"/>
    <property type="project" value="TreeGrafter"/>
</dbReference>
<name>A0A1L0AVB5_9ASCO</name>
<dbReference type="InterPro" id="IPR048519">
    <property type="entry name" value="Gfd2/YDR514C-like_C"/>
</dbReference>
<organism evidence="2 3">
    <name type="scientific">Hanseniaspora guilliermondii</name>
    <dbReference type="NCBI Taxonomy" id="56406"/>
    <lineage>
        <taxon>Eukaryota</taxon>
        <taxon>Fungi</taxon>
        <taxon>Dikarya</taxon>
        <taxon>Ascomycota</taxon>
        <taxon>Saccharomycotina</taxon>
        <taxon>Saccharomycetes</taxon>
        <taxon>Saccharomycodales</taxon>
        <taxon>Saccharomycodaceae</taxon>
        <taxon>Hanseniaspora</taxon>
    </lineage>
</organism>
<keyword evidence="3" id="KW-1185">Reference proteome</keyword>
<dbReference type="PANTHER" id="PTHR28083:SF1">
    <property type="entry name" value="GOOD FOR FULL DBP5 ACTIVITY PROTEIN 2"/>
    <property type="match status" value="1"/>
</dbReference>
<evidence type="ECO:0000313" key="3">
    <source>
        <dbReference type="Proteomes" id="UP000183365"/>
    </source>
</evidence>
<dbReference type="VEuPathDB" id="FungiDB:HGUI_00594"/>
<dbReference type="GO" id="GO:0003676">
    <property type="term" value="F:nucleic acid binding"/>
    <property type="evidence" value="ECO:0007669"/>
    <property type="project" value="InterPro"/>
</dbReference>
<proteinExistence type="predicted"/>